<keyword evidence="3" id="KW-1185">Reference proteome</keyword>
<evidence type="ECO:0000313" key="3">
    <source>
        <dbReference type="Proteomes" id="UP000711996"/>
    </source>
</evidence>
<evidence type="ECO:0000256" key="1">
    <source>
        <dbReference type="SAM" id="MobiDB-lite"/>
    </source>
</evidence>
<feature type="region of interest" description="Disordered" evidence="1">
    <location>
        <begin position="1"/>
        <end position="33"/>
    </location>
</feature>
<dbReference type="AlphaFoldDB" id="A0A9P5EJQ7"/>
<evidence type="ECO:0000313" key="2">
    <source>
        <dbReference type="EMBL" id="KAF4851384.1"/>
    </source>
</evidence>
<proteinExistence type="predicted"/>
<dbReference type="Proteomes" id="UP000711996">
    <property type="component" value="Unassembled WGS sequence"/>
</dbReference>
<feature type="compositionally biased region" description="Polar residues" evidence="1">
    <location>
        <begin position="11"/>
        <end position="33"/>
    </location>
</feature>
<comment type="caution">
    <text evidence="2">The sequence shown here is derived from an EMBL/GenBank/DDBJ whole genome shotgun (WGS) entry which is preliminary data.</text>
</comment>
<gene>
    <name evidence="2" type="ORF">CGCSCA2_v010889</name>
</gene>
<name>A0A9P5EJQ7_COLSI</name>
<accession>A0A9P5EJQ7</accession>
<protein>
    <submittedName>
        <fullName evidence="2">Uncharacterized protein</fullName>
    </submittedName>
</protein>
<sequence>MSQAHLRGLRKSSQMGKLQPPDTQSGTSDKLSF</sequence>
<reference evidence="2" key="1">
    <citation type="submission" date="2019-06" db="EMBL/GenBank/DDBJ databases">
        <authorList>
            <person name="Gan P."/>
            <person name="Shirasu K."/>
        </authorList>
    </citation>
    <scope>NUCLEOTIDE SEQUENCE [LARGE SCALE GENOMIC DNA]</scope>
    <source>
        <strain evidence="2">CAD2</strain>
    </source>
</reference>
<organism evidence="2 3">
    <name type="scientific">Colletotrichum siamense</name>
    <name type="common">Anthracnose fungus</name>
    <dbReference type="NCBI Taxonomy" id="690259"/>
    <lineage>
        <taxon>Eukaryota</taxon>
        <taxon>Fungi</taxon>
        <taxon>Dikarya</taxon>
        <taxon>Ascomycota</taxon>
        <taxon>Pezizomycotina</taxon>
        <taxon>Sordariomycetes</taxon>
        <taxon>Hypocreomycetidae</taxon>
        <taxon>Glomerellales</taxon>
        <taxon>Glomerellaceae</taxon>
        <taxon>Colletotrichum</taxon>
        <taxon>Colletotrichum gloeosporioides species complex</taxon>
    </lineage>
</organism>
<dbReference type="EMBL" id="QPMT01000042">
    <property type="protein sequence ID" value="KAF4851384.1"/>
    <property type="molecule type" value="Genomic_DNA"/>
</dbReference>